<dbReference type="EC" id="3.1.4.3" evidence="2"/>
<protein>
    <submittedName>
        <fullName evidence="2">Phospholipase C 4</fullName>
        <ecNumber evidence="2">3.1.4.3</ecNumber>
    </submittedName>
</protein>
<feature type="domain" description="Bacterial phospholipase C C-terminal" evidence="1">
    <location>
        <begin position="20"/>
        <end position="110"/>
    </location>
</feature>
<dbReference type="PATRIC" id="fig|242163.4.peg.4202"/>
<sequence>MPTLSGRTTKTDAAAIGSRPSRALPYELHTTAYLNANASAVSLEFSNGSSKSAGAVFRVYDRNHLDQVPRRYVVEAGKSITGAWTVPAADQGRYDFWVLGPNGYHCEFAGSLREVTAASNPEIQVC</sequence>
<dbReference type="InterPro" id="IPR008475">
    <property type="entry name" value="PLipase_C_C"/>
</dbReference>
<organism evidence="2 3">
    <name type="scientific">Candidatus Burkholderia verschuerenii</name>
    <dbReference type="NCBI Taxonomy" id="242163"/>
    <lineage>
        <taxon>Bacteria</taxon>
        <taxon>Pseudomonadati</taxon>
        <taxon>Pseudomonadota</taxon>
        <taxon>Betaproteobacteria</taxon>
        <taxon>Burkholderiales</taxon>
        <taxon>Burkholderiaceae</taxon>
        <taxon>Burkholderia</taxon>
    </lineage>
</organism>
<reference evidence="3" key="1">
    <citation type="submission" date="2015-06" db="EMBL/GenBank/DDBJ databases">
        <title>Comparative genomics of Burkholderia leaf nodule symbionts.</title>
        <authorList>
            <person name="Carlier A."/>
            <person name="Eberl L."/>
            <person name="Pinto-Carbo M."/>
        </authorList>
    </citation>
    <scope>NUCLEOTIDE SEQUENCE [LARGE SCALE GENOMIC DNA]</scope>
    <source>
        <strain evidence="3">UZHbot4</strain>
    </source>
</reference>
<dbReference type="GO" id="GO:0034480">
    <property type="term" value="F:phosphatidylcholine phospholipase C activity"/>
    <property type="evidence" value="ECO:0007669"/>
    <property type="project" value="UniProtKB-EC"/>
</dbReference>
<evidence type="ECO:0000259" key="1">
    <source>
        <dbReference type="Pfam" id="PF05506"/>
    </source>
</evidence>
<dbReference type="GO" id="GO:0016042">
    <property type="term" value="P:lipid catabolic process"/>
    <property type="evidence" value="ECO:0007669"/>
    <property type="project" value="InterPro"/>
</dbReference>
<gene>
    <name evidence="2" type="ORF">BVER_02756c</name>
</gene>
<dbReference type="RefSeq" id="WP_050456049.1">
    <property type="nucleotide sequence ID" value="NZ_LFJJ01000302.1"/>
</dbReference>
<keyword evidence="2" id="KW-0378">Hydrolase</keyword>
<keyword evidence="3" id="KW-1185">Reference proteome</keyword>
<accession>A0A0L0M3M7</accession>
<name>A0A0L0M3M7_9BURK</name>
<dbReference type="Pfam" id="PF05506">
    <property type="entry name" value="PLipase_C_C"/>
    <property type="match status" value="1"/>
</dbReference>
<dbReference type="Proteomes" id="UP000036959">
    <property type="component" value="Unassembled WGS sequence"/>
</dbReference>
<dbReference type="AlphaFoldDB" id="A0A0L0M3M7"/>
<dbReference type="EMBL" id="LFJJ01000302">
    <property type="protein sequence ID" value="KND56906.1"/>
    <property type="molecule type" value="Genomic_DNA"/>
</dbReference>
<evidence type="ECO:0000313" key="2">
    <source>
        <dbReference type="EMBL" id="KND56906.1"/>
    </source>
</evidence>
<evidence type="ECO:0000313" key="3">
    <source>
        <dbReference type="Proteomes" id="UP000036959"/>
    </source>
</evidence>
<proteinExistence type="predicted"/>
<comment type="caution">
    <text evidence="2">The sequence shown here is derived from an EMBL/GenBank/DDBJ whole genome shotgun (WGS) entry which is preliminary data.</text>
</comment>